<reference evidence="2 3" key="2">
    <citation type="journal article" date="2021" name="Int. J. Syst. Evol. Microbiol.">
        <title>Isolation and Polyphasic Characterization of Desulfuromonas versatilis sp. Nov., an Electrogenic Bacteria Capable of Versatile Metabolism Isolated from a Graphene Oxide-Reducing Enrichment Culture.</title>
        <authorList>
            <person name="Xie L."/>
            <person name="Yoshida N."/>
            <person name="Ishii S."/>
            <person name="Meng L."/>
        </authorList>
    </citation>
    <scope>NUCLEOTIDE SEQUENCE [LARGE SCALE GENOMIC DNA]</scope>
    <source>
        <strain evidence="2 3">NIT-T3</strain>
    </source>
</reference>
<reference evidence="2 3" key="1">
    <citation type="journal article" date="2016" name="C (Basel)">
        <title>Selective Growth of and Electricity Production by Marine Exoelectrogenic Bacteria in Self-Aggregated Hydrogel of Microbially Reduced Graphene Oxide.</title>
        <authorList>
            <person name="Yoshida N."/>
            <person name="Goto Y."/>
            <person name="Miyata Y."/>
        </authorList>
    </citation>
    <scope>NUCLEOTIDE SEQUENCE [LARGE SCALE GENOMIC DNA]</scope>
    <source>
        <strain evidence="2 3">NIT-T3</strain>
    </source>
</reference>
<keyword evidence="1" id="KW-0175">Coiled coil</keyword>
<keyword evidence="3" id="KW-1185">Reference proteome</keyword>
<evidence type="ECO:0008006" key="4">
    <source>
        <dbReference type="Google" id="ProtNLM"/>
    </source>
</evidence>
<sequence>MDRQKEFIEELSAQMVEWDVAIELLQEQAETGTPEKRYEYARAIAELQLKRDEAAEKLQGLAAAGEDEWEELKAGAEMIWDEVKAALRETLKKQK</sequence>
<proteinExistence type="predicted"/>
<feature type="coiled-coil region" evidence="1">
    <location>
        <begin position="8"/>
        <end position="64"/>
    </location>
</feature>
<name>A0ABM8HYW5_9BACT</name>
<evidence type="ECO:0000313" key="2">
    <source>
        <dbReference type="EMBL" id="BCR05905.1"/>
    </source>
</evidence>
<dbReference type="RefSeq" id="WP_221249299.1">
    <property type="nucleotide sequence ID" value="NZ_AP024355.1"/>
</dbReference>
<protein>
    <recommendedName>
        <fullName evidence="4">Coiled coil domain-containing protein</fullName>
    </recommendedName>
</protein>
<dbReference type="EMBL" id="AP024355">
    <property type="protein sequence ID" value="BCR05905.1"/>
    <property type="molecule type" value="Genomic_DNA"/>
</dbReference>
<accession>A0ABM8HYW5</accession>
<gene>
    <name evidence="2" type="ORF">DESUT3_29740</name>
</gene>
<evidence type="ECO:0000313" key="3">
    <source>
        <dbReference type="Proteomes" id="UP001319827"/>
    </source>
</evidence>
<evidence type="ECO:0000256" key="1">
    <source>
        <dbReference type="SAM" id="Coils"/>
    </source>
</evidence>
<dbReference type="Proteomes" id="UP001319827">
    <property type="component" value="Chromosome"/>
</dbReference>
<organism evidence="2 3">
    <name type="scientific">Desulfuromonas versatilis</name>
    <dbReference type="NCBI Taxonomy" id="2802975"/>
    <lineage>
        <taxon>Bacteria</taxon>
        <taxon>Pseudomonadati</taxon>
        <taxon>Thermodesulfobacteriota</taxon>
        <taxon>Desulfuromonadia</taxon>
        <taxon>Desulfuromonadales</taxon>
        <taxon>Desulfuromonadaceae</taxon>
        <taxon>Desulfuromonas</taxon>
    </lineage>
</organism>